<evidence type="ECO:0000313" key="1">
    <source>
        <dbReference type="EMBL" id="PAF55483.1"/>
    </source>
</evidence>
<accession>A0ABX4H6W6</accession>
<proteinExistence type="predicted"/>
<comment type="caution">
    <text evidence="1">The sequence shown here is derived from an EMBL/GenBank/DDBJ whole genome shotgun (WGS) entry which is preliminary data.</text>
</comment>
<protein>
    <recommendedName>
        <fullName evidence="3">Apea-like HEPN domain-containing protein</fullName>
    </recommendedName>
</protein>
<gene>
    <name evidence="1" type="ORF">CJF60_02260</name>
</gene>
<organism evidence="1 2">
    <name type="scientific">Mycoplasmopsis agassizii</name>
    <dbReference type="NCBI Taxonomy" id="33922"/>
    <lineage>
        <taxon>Bacteria</taxon>
        <taxon>Bacillati</taxon>
        <taxon>Mycoplasmatota</taxon>
        <taxon>Mycoplasmoidales</taxon>
        <taxon>Metamycoplasmataceae</taxon>
        <taxon>Mycoplasmopsis</taxon>
    </lineage>
</organism>
<name>A0ABX4H6W6_9BACT</name>
<evidence type="ECO:0008006" key="3">
    <source>
        <dbReference type="Google" id="ProtNLM"/>
    </source>
</evidence>
<reference evidence="1" key="1">
    <citation type="submission" date="2017-08" db="EMBL/GenBank/DDBJ databases">
        <authorList>
            <person name="Alvarez-Ponce D."/>
            <person name="Weitzman C.L."/>
            <person name="Tillett R.L."/>
            <person name="Sandmeier F.C."/>
            <person name="Tracy C.R."/>
        </authorList>
    </citation>
    <scope>NUCLEOTIDE SEQUENCE [LARGE SCALE GENOMIC DNA]</scope>
    <source>
        <strain evidence="1">PS6</strain>
    </source>
</reference>
<evidence type="ECO:0000313" key="2">
    <source>
        <dbReference type="Proteomes" id="UP000217033"/>
    </source>
</evidence>
<dbReference type="EMBL" id="NQMN01000001">
    <property type="protein sequence ID" value="PAF55483.1"/>
    <property type="molecule type" value="Genomic_DNA"/>
</dbReference>
<dbReference type="Proteomes" id="UP000217033">
    <property type="component" value="Unassembled WGS sequence"/>
</dbReference>
<dbReference type="RefSeq" id="WP_084232663.1">
    <property type="nucleotide sequence ID" value="NZ_FWXE01000010.1"/>
</dbReference>
<sequence length="431" mass="50458">MKFFWENVTEIIVLKDNEFKGTKEDLLNKFNNKLAVLDRKISDPNSEPSLAYIIYGCIKYFYDLPTNFLGDGNASGIPSLEADHFANNIYRLYKAICYWSNKWGEKPVFTKKFNILRDIRTIIVHSGEIMNDIQTLGVGIHKNVQLGRIFTKEKNGMFSSCAFKNEASKMDYCIQIDEDKKSKPDFNNDTNKSSDPNCIFKKIEVNSISSFNRQVIYLNVEDTRQIVLEQINIFLSDNKVNKSSFKIKKIAPTEYVVKEDEIDFKRICNTINDNLNKEKRFIDEKQERSDCDIYGLEKIYQYAKSGLNFSKETRDLVRKEISQAIIKFWETYKKNNGNLDYSPVPSVETVFKKYIPKQILENYIYHEKLFIRISPGFNSNSDEYRTEVNFLYDFINIVQNVLEKKLNQNQDVDGVICDFYMTAVEKLIEKK</sequence>
<keyword evidence="2" id="KW-1185">Reference proteome</keyword>